<accession>A0A9Q0NA54</accession>
<organism evidence="1 2">
    <name type="scientific">Pseudolycoriella hygida</name>
    <dbReference type="NCBI Taxonomy" id="35572"/>
    <lineage>
        <taxon>Eukaryota</taxon>
        <taxon>Metazoa</taxon>
        <taxon>Ecdysozoa</taxon>
        <taxon>Arthropoda</taxon>
        <taxon>Hexapoda</taxon>
        <taxon>Insecta</taxon>
        <taxon>Pterygota</taxon>
        <taxon>Neoptera</taxon>
        <taxon>Endopterygota</taxon>
        <taxon>Diptera</taxon>
        <taxon>Nematocera</taxon>
        <taxon>Sciaroidea</taxon>
        <taxon>Sciaridae</taxon>
        <taxon>Pseudolycoriella</taxon>
    </lineage>
</organism>
<keyword evidence="2" id="KW-1185">Reference proteome</keyword>
<dbReference type="InterPro" id="IPR015421">
    <property type="entry name" value="PyrdxlP-dep_Trfase_major"/>
</dbReference>
<reference evidence="1" key="1">
    <citation type="submission" date="2022-07" db="EMBL/GenBank/DDBJ databases">
        <authorList>
            <person name="Trinca V."/>
            <person name="Uliana J.V.C."/>
            <person name="Torres T.T."/>
            <person name="Ward R.J."/>
            <person name="Monesi N."/>
        </authorList>
    </citation>
    <scope>NUCLEOTIDE SEQUENCE</scope>
    <source>
        <strain evidence="1">HSMRA1968</strain>
        <tissue evidence="1">Whole embryos</tissue>
    </source>
</reference>
<dbReference type="InterPro" id="IPR015422">
    <property type="entry name" value="PyrdxlP-dep_Trfase_small"/>
</dbReference>
<dbReference type="PANTHER" id="PTHR30244">
    <property type="entry name" value="TRANSAMINASE"/>
    <property type="match status" value="1"/>
</dbReference>
<dbReference type="InterPro" id="IPR015424">
    <property type="entry name" value="PyrdxlP-dep_Trfase"/>
</dbReference>
<sequence>MRMQPAYLPKDGFPKSLPNAEILGSSAFYLPTHSYLQESDVDYVCQVVKMYYNREIDDITQEADDLEQIWSMIESNLIPEETIILFNGLTLASIPFFAKHADKLKSVAKPHTMAKAFRYVDAARVLPPKLLKSYEDVQEMFNSSVPLRRELRFHTSPFWDHHHRNLFCKCVVTLEEKLHSDQASIVFVPAVEESLCDEPDLFYENDWIGIIHAVENHPDLLQEGQDSIKSKKQSYWKNSELSPNIGFNINSGVLPEHIVDLVPWYLNSTDSDETFWDEKTVFETLKKAKDWADVKGVPAFLGEFGICREIAGAAEYLKANMPRVVILSNPRSGSTFLRGLLNSHPEIEIAEELLNEEFGQFENTLETVTSMLDDLHSTIVGFKIPKELLQFAPDREPCMPVGGWKYRVAEPYLPQRAKQNAMDAIQSGSISSAGFWPREMASRLRALYRYPVAQPCSNGFTALLLAMQVANIGEGDEVILPTMTMVAVPNAVHYLRAKPVFADNSSRDAYNPSWSEYEKEASSRTKCVIVTHTYGVPATDIEEIAKQCKIRGWTLIEDISECVGVIHLTSTGERKLLGTFGDFAAASLYANKMVHGGDGGFVIARDANVGKRLASIVNHGFTPSFHFIHFEKSPNAKMNGIGAAIAAGCLDEVETIMEHRSKITQWYRSKLNNLPIKPMPVCGPKDTPWPAYIPKDGFPKSLPNAEILGSSAFYLPTHSYLQESDVDYVCQVVKMYYNKEIDDITQEADDLEQIWSMIESNLIPEETIILFNGLTLASIPFFAKHADKLKSVAKPHTMAKAFRYVDAARVLPPKLLKSYEDVQEMFNSSVPLRRELRFHTSPFWDHHHRNLFCKCVVTLEEKLHSDQASIVFVPAVEESLCDEPDLFYENDWIGIIHAVENHPDLLQEGQDSIKSKKQSYWKNSELSPNIGFNINSGVLPEHIVDLVPWYLNSTDSDETFWDEKTVFETLKKAKDWADVKGVPAFLGEFGICREIAGAAEYLKADLDNLDSK</sequence>
<dbReference type="Gene3D" id="3.90.1150.10">
    <property type="entry name" value="Aspartate Aminotransferase, domain 1"/>
    <property type="match status" value="2"/>
</dbReference>
<dbReference type="AlphaFoldDB" id="A0A9Q0NA54"/>
<dbReference type="Pfam" id="PF13469">
    <property type="entry name" value="Sulfotransfer_3"/>
    <property type="match status" value="1"/>
</dbReference>
<proteinExistence type="predicted"/>
<name>A0A9Q0NA54_9DIPT</name>
<dbReference type="Proteomes" id="UP001151699">
    <property type="component" value="Chromosome A"/>
</dbReference>
<dbReference type="Gene3D" id="3.40.50.300">
    <property type="entry name" value="P-loop containing nucleotide triphosphate hydrolases"/>
    <property type="match status" value="1"/>
</dbReference>
<dbReference type="InterPro" id="IPR027417">
    <property type="entry name" value="P-loop_NTPase"/>
</dbReference>
<protein>
    <submittedName>
        <fullName evidence="1">GDP-perosamine synthase</fullName>
    </submittedName>
</protein>
<gene>
    <name evidence="1" type="primary">rfbE</name>
    <name evidence="1" type="ORF">Bhyg_01711</name>
</gene>
<evidence type="ECO:0000313" key="2">
    <source>
        <dbReference type="Proteomes" id="UP001151699"/>
    </source>
</evidence>
<dbReference type="InterPro" id="IPR000653">
    <property type="entry name" value="DegT/StrS_aminotransferase"/>
</dbReference>
<dbReference type="PANTHER" id="PTHR30244:SF34">
    <property type="entry name" value="DTDP-4-AMINO-4,6-DIDEOXYGALACTOSE TRANSAMINASE"/>
    <property type="match status" value="1"/>
</dbReference>
<dbReference type="Gene3D" id="3.20.20.80">
    <property type="entry name" value="Glycosidases"/>
    <property type="match status" value="1"/>
</dbReference>
<dbReference type="EMBL" id="WJQU01000001">
    <property type="protein sequence ID" value="KAJ6646499.1"/>
    <property type="molecule type" value="Genomic_DNA"/>
</dbReference>
<comment type="caution">
    <text evidence="1">The sequence shown here is derived from an EMBL/GenBank/DDBJ whole genome shotgun (WGS) entry which is preliminary data.</text>
</comment>
<dbReference type="Gene3D" id="3.40.640.10">
    <property type="entry name" value="Type I PLP-dependent aspartate aminotransferase-like (Major domain)"/>
    <property type="match status" value="1"/>
</dbReference>
<dbReference type="SUPFAM" id="SSF53383">
    <property type="entry name" value="PLP-dependent transferases"/>
    <property type="match status" value="1"/>
</dbReference>
<dbReference type="GO" id="GO:0000271">
    <property type="term" value="P:polysaccharide biosynthetic process"/>
    <property type="evidence" value="ECO:0007669"/>
    <property type="project" value="TreeGrafter"/>
</dbReference>
<dbReference type="Pfam" id="PF01041">
    <property type="entry name" value="DegT_DnrJ_EryC1"/>
    <property type="match status" value="1"/>
</dbReference>
<dbReference type="SUPFAM" id="SSF52540">
    <property type="entry name" value="P-loop containing nucleoside triphosphate hydrolases"/>
    <property type="match status" value="1"/>
</dbReference>
<dbReference type="GO" id="GO:0008483">
    <property type="term" value="F:transaminase activity"/>
    <property type="evidence" value="ECO:0007669"/>
    <property type="project" value="TreeGrafter"/>
</dbReference>
<dbReference type="GO" id="GO:0030170">
    <property type="term" value="F:pyridoxal phosphate binding"/>
    <property type="evidence" value="ECO:0007669"/>
    <property type="project" value="TreeGrafter"/>
</dbReference>
<dbReference type="OrthoDB" id="408512at2759"/>
<evidence type="ECO:0000313" key="1">
    <source>
        <dbReference type="EMBL" id="KAJ6646499.1"/>
    </source>
</evidence>